<name>A0A380MU64_9GAMM</name>
<evidence type="ECO:0000313" key="1">
    <source>
        <dbReference type="EMBL" id="SUO96140.1"/>
    </source>
</evidence>
<proteinExistence type="predicted"/>
<evidence type="ECO:0000313" key="2">
    <source>
        <dbReference type="Proteomes" id="UP000254601"/>
    </source>
</evidence>
<sequence>MKILYFPSNSYEFSKWAIDDNNTVIATHPYCRVYYGKRVFNVEDAIAKIEKGERAYISVELENKHYELKAFNFLVSKITDFPIRSVLAHEVELRKDRAIQLLVRNHHYLAKALKTAITEVEQSI</sequence>
<protein>
    <submittedName>
        <fullName evidence="1">Uncharacterized protein</fullName>
    </submittedName>
</protein>
<keyword evidence="2" id="KW-1185">Reference proteome</keyword>
<organism evidence="1 2">
    <name type="scientific">Suttonella ornithocola</name>
    <dbReference type="NCBI Taxonomy" id="279832"/>
    <lineage>
        <taxon>Bacteria</taxon>
        <taxon>Pseudomonadati</taxon>
        <taxon>Pseudomonadota</taxon>
        <taxon>Gammaproteobacteria</taxon>
        <taxon>Cardiobacteriales</taxon>
        <taxon>Cardiobacteriaceae</taxon>
        <taxon>Suttonella</taxon>
    </lineage>
</organism>
<gene>
    <name evidence="1" type="ORF">NCTC13337_01728</name>
</gene>
<dbReference type="EMBL" id="UHIC01000001">
    <property type="protein sequence ID" value="SUO96140.1"/>
    <property type="molecule type" value="Genomic_DNA"/>
</dbReference>
<dbReference type="AlphaFoldDB" id="A0A380MU64"/>
<dbReference type="Proteomes" id="UP000254601">
    <property type="component" value="Unassembled WGS sequence"/>
</dbReference>
<accession>A0A380MU64</accession>
<dbReference type="RefSeq" id="WP_072577534.1">
    <property type="nucleotide sequence ID" value="NZ_LWHB01000196.1"/>
</dbReference>
<reference evidence="1 2" key="1">
    <citation type="submission" date="2018-06" db="EMBL/GenBank/DDBJ databases">
        <authorList>
            <consortium name="Pathogen Informatics"/>
            <person name="Doyle S."/>
        </authorList>
    </citation>
    <scope>NUCLEOTIDE SEQUENCE [LARGE SCALE GENOMIC DNA]</scope>
    <source>
        <strain evidence="1 2">NCTC13337</strain>
    </source>
</reference>